<proteinExistence type="predicted"/>
<evidence type="ECO:0008006" key="3">
    <source>
        <dbReference type="Google" id="ProtNLM"/>
    </source>
</evidence>
<dbReference type="EMBL" id="AP028947">
    <property type="protein sequence ID" value="BET27257.1"/>
    <property type="molecule type" value="Genomic_DNA"/>
</dbReference>
<name>A0AA86J0D8_9BURK</name>
<gene>
    <name evidence="1" type="ORF">RGQ30_27580</name>
</gene>
<keyword evidence="2" id="KW-1185">Reference proteome</keyword>
<dbReference type="Proteomes" id="UP001329151">
    <property type="component" value="Chromosome"/>
</dbReference>
<organism evidence="1 2">
    <name type="scientific">Limnobacter thiooxidans</name>
    <dbReference type="NCBI Taxonomy" id="131080"/>
    <lineage>
        <taxon>Bacteria</taxon>
        <taxon>Pseudomonadati</taxon>
        <taxon>Pseudomonadota</taxon>
        <taxon>Betaproteobacteria</taxon>
        <taxon>Burkholderiales</taxon>
        <taxon>Burkholderiaceae</taxon>
        <taxon>Limnobacter</taxon>
    </lineage>
</organism>
<evidence type="ECO:0000313" key="2">
    <source>
        <dbReference type="Proteomes" id="UP001329151"/>
    </source>
</evidence>
<dbReference type="KEGG" id="lto:RGQ30_27580"/>
<reference evidence="1 2" key="1">
    <citation type="submission" date="2023-10" db="EMBL/GenBank/DDBJ databases">
        <title>Complete Genome Sequence of Limnobacter thiooxidans CS-K2T, Isolated from freshwater lake sediments in Bavaria, Germany.</title>
        <authorList>
            <person name="Naruki M."/>
            <person name="Watanabe A."/>
            <person name="Warashina T."/>
            <person name="Morita T."/>
            <person name="Arakawa K."/>
        </authorList>
    </citation>
    <scope>NUCLEOTIDE SEQUENCE [LARGE SCALE GENOMIC DNA]</scope>
    <source>
        <strain evidence="1 2">CS-K2</strain>
    </source>
</reference>
<evidence type="ECO:0000313" key="1">
    <source>
        <dbReference type="EMBL" id="BET27257.1"/>
    </source>
</evidence>
<accession>A0AA86J0D8</accession>
<dbReference type="AlphaFoldDB" id="A0AA86J0D8"/>
<sequence>MQVVYKSSLYLAENIIMSIRAVTTQPILNVSILLMASIAVQSPNALAQAYEPICQVGVASGYCRAPSVLTTLEALPEPTPLPLPTPVVPAPTVTPSASVSPLSMGNPLDLTPYDFGSFNRPFSLNSLWNIRPKFVTLGTAEIPKSTYYPLIGTGKYSTTAFLAKPTDPAVKVYPLPGTYGVWDPDAEANFPSIDIPHWPADTLPASGTDGHADIVDVENGMIHSFWQLRQTNGRWVAAQYAWSKLDGRGWGDGSHYFQGARASGIASIAGLIRKNEINDGASQYFHALAMSLTYTGMSEYEQFVFPATSGDRTWRENTGRFPTGALLMLPPSFDSSKISNPDLRKVVNTLKTYGAYVVDRNVGTPFYIYVENGSGFNLHKGGWNSAVGNDLQKIRAALRQVIYAKDWVNALGQPVAALAPLNATSMRGPWKPMVKGGAVPVYDSRKQGVTFGKTDKAYWAESASDRSIPRVSWAKPVKGRLYEFKVKATNGGRAYLRFWGNGAEQFNTRALGDGETYRFNWPMVNGVSILGVVSGVGDKTFIQGMLTEVAQ</sequence>
<protein>
    <recommendedName>
        <fullName evidence="3">Atrophin-1 multi-domain protein</fullName>
    </recommendedName>
</protein>